<dbReference type="GO" id="GO:0070043">
    <property type="term" value="F:rRNA (guanine-N7-)-methyltransferase activity"/>
    <property type="evidence" value="ECO:0007669"/>
    <property type="project" value="UniProtKB-UniRule"/>
</dbReference>
<dbReference type="EC" id="2.1.1.264" evidence="4"/>
<accession>A0A9D1HXH5</accession>
<keyword evidence="4" id="KW-0698">rRNA processing</keyword>
<dbReference type="Gene3D" id="3.30.2130.30">
    <property type="match status" value="1"/>
</dbReference>
<dbReference type="Gene3D" id="3.40.50.150">
    <property type="entry name" value="Vaccinia Virus protein VP39"/>
    <property type="match status" value="2"/>
</dbReference>
<evidence type="ECO:0000256" key="2">
    <source>
        <dbReference type="ARBA" id="ARBA00022679"/>
    </source>
</evidence>
<sequence length="807" mass="90452">MEFVATCPKGLERLLSAELVSLGLTQVRALTGQVTFSGSIKDGYRACLWSRIASRIICIFERIDATDSDELYEGVAHIAWEHHIPRGKSIAVDAHGTNDNLRNTQFIALRTKDGIADRMLSRAGIRIATDPTHPDLRIACRIHEQRAAIGIDLSGDALFRRGWELSHKNNARLPQLRADYAAALLAYGQWFRNCRHEDPSLIVGCAGAGSLVIEGISQALDRAPGLLRPHWGFDAWANHDASAWDALYAEAQSRSEQQAARNVHVIACDSRRGWESAIRSALRSAGIAVEPILLSINDTSSLQDAIVQLPSTPLALIDATLAEPDNLPLQASILSNASTIGKTLPASTPLVALSSDSTLDAALRCQAYESSEILYARSKATLRSYHLSEREGNPVQVIVGDNHIVPVLIPTSNQFAARLTKMYRRLRKWAQREDIHCYRVYDADLPDYAVSIDLFEGIARPNKAAGGELIPSGRWCLISEYAAPSEIDSDLARKRLLDILAITPEVLNVHTNDMYIRVRTHSKGGSQYTQASISNRHKQQARHKRPKLIEEGGLTFEVNFDDYLDCGIFLDHRETRSMIRELAKRVPATGRFCNLFAYTGTATCYAADGGVNNTVTVDLSKTYLDWAQRNMRHNGFTAETHRFIQTDVLSWVSDQRHEHERYDLIFCDPPTFSNSSRMRKRSFEVQRDHAELLINISRILSKEGVCVFSCNLRSFKPDIEKLTRAGVVLEDITKQTIPEDFARNPKVHHCYLVKRAPKASQPKQLSQTEKPGAKNDRPRSTNANYRRNSQVKHNKKDQKRPMYPRHS</sequence>
<dbReference type="PANTHER" id="PTHR47313">
    <property type="entry name" value="RIBOSOMAL RNA LARGE SUBUNIT METHYLTRANSFERASE K/L"/>
    <property type="match status" value="1"/>
</dbReference>
<dbReference type="SMART" id="SM00981">
    <property type="entry name" value="THUMP"/>
    <property type="match status" value="1"/>
</dbReference>
<dbReference type="InterPro" id="IPR029063">
    <property type="entry name" value="SAM-dependent_MTases_sf"/>
</dbReference>
<keyword evidence="1 4" id="KW-0489">Methyltransferase</keyword>
<evidence type="ECO:0000259" key="7">
    <source>
        <dbReference type="PROSITE" id="PS51165"/>
    </source>
</evidence>
<evidence type="ECO:0000256" key="3">
    <source>
        <dbReference type="ARBA" id="ARBA00022691"/>
    </source>
</evidence>
<evidence type="ECO:0000256" key="6">
    <source>
        <dbReference type="SAM" id="MobiDB-lite"/>
    </source>
</evidence>
<comment type="function">
    <text evidence="4">Specifically methylates the guanine in position 2445 (m2G2445) and the guanine in position 2069 (m7G2069) of 23S rRNA.</text>
</comment>
<dbReference type="PROSITE" id="PS51165">
    <property type="entry name" value="THUMP"/>
    <property type="match status" value="1"/>
</dbReference>
<proteinExistence type="inferred from homology"/>
<feature type="domain" description="THUMP" evidence="7">
    <location>
        <begin position="42"/>
        <end position="153"/>
    </location>
</feature>
<gene>
    <name evidence="8" type="primary">rlmKL</name>
    <name evidence="4" type="synonym">rlmL</name>
    <name evidence="8" type="ORF">IAD17_06345</name>
</gene>
<dbReference type="PIRSF" id="PIRSF037618">
    <property type="entry name" value="RNA_Mtase_bacteria_prd"/>
    <property type="match status" value="1"/>
</dbReference>
<dbReference type="Pfam" id="PF02926">
    <property type="entry name" value="THUMP"/>
    <property type="match status" value="1"/>
</dbReference>
<protein>
    <recommendedName>
        <fullName evidence="4">Ribosomal RNA large subunit methyltransferase K/L</fullName>
    </recommendedName>
    <domain>
        <recommendedName>
            <fullName evidence="4">23S rRNA m2G2445 methyltransferase</fullName>
            <ecNumber evidence="4">2.1.1.173</ecNumber>
        </recommendedName>
        <alternativeName>
            <fullName evidence="4">rRNA (guanine-N(2)-)-methyltransferase RlmL</fullName>
        </alternativeName>
    </domain>
    <domain>
        <recommendedName>
            <fullName evidence="4">23S rRNA m7G2069 methyltransferase</fullName>
            <ecNumber evidence="4">2.1.1.264</ecNumber>
        </recommendedName>
        <alternativeName>
            <fullName evidence="4">rRNA (guanine-N(7)-)-methyltransferase RlmK</fullName>
        </alternativeName>
    </domain>
</protein>
<feature type="region of interest" description="Disordered" evidence="6">
    <location>
        <begin position="755"/>
        <end position="807"/>
    </location>
</feature>
<dbReference type="HAMAP" id="MF_01858">
    <property type="entry name" value="23SrRNA_methyltr_KL"/>
    <property type="match status" value="1"/>
</dbReference>
<keyword evidence="5" id="KW-0694">RNA-binding</keyword>
<dbReference type="SUPFAM" id="SSF53335">
    <property type="entry name" value="S-adenosyl-L-methionine-dependent methyltransferases"/>
    <property type="match status" value="1"/>
</dbReference>
<comment type="caution">
    <text evidence="8">The sequence shown here is derived from an EMBL/GenBank/DDBJ whole genome shotgun (WGS) entry which is preliminary data.</text>
</comment>
<dbReference type="InterPro" id="IPR054170">
    <property type="entry name" value="RlmL_1st"/>
</dbReference>
<keyword evidence="4" id="KW-0963">Cytoplasm</keyword>
<comment type="similarity">
    <text evidence="4">Belongs to the methyltransferase superfamily. RlmKL family.</text>
</comment>
<reference evidence="8" key="2">
    <citation type="journal article" date="2021" name="PeerJ">
        <title>Extensive microbial diversity within the chicken gut microbiome revealed by metagenomics and culture.</title>
        <authorList>
            <person name="Gilroy R."/>
            <person name="Ravi A."/>
            <person name="Getino M."/>
            <person name="Pursley I."/>
            <person name="Horton D.L."/>
            <person name="Alikhan N.F."/>
            <person name="Baker D."/>
            <person name="Gharbi K."/>
            <person name="Hall N."/>
            <person name="Watson M."/>
            <person name="Adriaenssens E.M."/>
            <person name="Foster-Nyarko E."/>
            <person name="Jarju S."/>
            <person name="Secka A."/>
            <person name="Antonio M."/>
            <person name="Oren A."/>
            <person name="Chaudhuri R.R."/>
            <person name="La Ragione R."/>
            <person name="Hildebrand F."/>
            <person name="Pallen M.J."/>
        </authorList>
    </citation>
    <scope>NUCLEOTIDE SEQUENCE</scope>
    <source>
        <strain evidence="8">ChiHjej12B11-29160</strain>
    </source>
</reference>
<keyword evidence="2 4" id="KW-0808">Transferase</keyword>
<dbReference type="CDD" id="cd02440">
    <property type="entry name" value="AdoMet_MTases"/>
    <property type="match status" value="1"/>
</dbReference>
<dbReference type="GO" id="GO:0003723">
    <property type="term" value="F:RNA binding"/>
    <property type="evidence" value="ECO:0007669"/>
    <property type="project" value="UniProtKB-UniRule"/>
</dbReference>
<comment type="subcellular location">
    <subcellularLocation>
        <location evidence="4">Cytoplasm</location>
    </subcellularLocation>
</comment>
<dbReference type="GO" id="GO:0052915">
    <property type="term" value="F:23S rRNA (guanine(2445)-N(2))-methyltransferase activity"/>
    <property type="evidence" value="ECO:0007669"/>
    <property type="project" value="UniProtKB-UniRule"/>
</dbReference>
<dbReference type="Gene3D" id="3.30.750.80">
    <property type="entry name" value="RNA methyltransferase domain (HRMD) like"/>
    <property type="match status" value="1"/>
</dbReference>
<dbReference type="AlphaFoldDB" id="A0A9D1HXH5"/>
<reference evidence="8" key="1">
    <citation type="submission" date="2020-10" db="EMBL/GenBank/DDBJ databases">
        <authorList>
            <person name="Gilroy R."/>
        </authorList>
    </citation>
    <scope>NUCLEOTIDE SEQUENCE</scope>
    <source>
        <strain evidence="8">ChiHjej12B11-29160</strain>
    </source>
</reference>
<dbReference type="InterPro" id="IPR017244">
    <property type="entry name" value="23SrRNA_methyltr_KL"/>
</dbReference>
<name>A0A9D1HXH5_9ACTN</name>
<dbReference type="EC" id="2.1.1.173" evidence="4"/>
<evidence type="ECO:0000256" key="4">
    <source>
        <dbReference type="HAMAP-Rule" id="MF_01858"/>
    </source>
</evidence>
<dbReference type="NCBIfam" id="NF008748">
    <property type="entry name" value="PRK11783.1"/>
    <property type="match status" value="1"/>
</dbReference>
<comment type="catalytic activity">
    <reaction evidence="4">
        <text>guanosine(2069) in 23S rRNA + S-adenosyl-L-methionine = N(2)-methylguanosine(2069) in 23S rRNA + S-adenosyl-L-homocysteine + H(+)</text>
        <dbReference type="Rhea" id="RHEA:43772"/>
        <dbReference type="Rhea" id="RHEA-COMP:10688"/>
        <dbReference type="Rhea" id="RHEA-COMP:10689"/>
        <dbReference type="ChEBI" id="CHEBI:15378"/>
        <dbReference type="ChEBI" id="CHEBI:57856"/>
        <dbReference type="ChEBI" id="CHEBI:59789"/>
        <dbReference type="ChEBI" id="CHEBI:74269"/>
        <dbReference type="ChEBI" id="CHEBI:74481"/>
        <dbReference type="EC" id="2.1.1.264"/>
    </reaction>
</comment>
<evidence type="ECO:0000313" key="9">
    <source>
        <dbReference type="Proteomes" id="UP000824078"/>
    </source>
</evidence>
<dbReference type="EMBL" id="DVMQ01000017">
    <property type="protein sequence ID" value="HIU24526.1"/>
    <property type="molecule type" value="Genomic_DNA"/>
</dbReference>
<comment type="catalytic activity">
    <reaction evidence="4">
        <text>guanosine(2445) in 23S rRNA + S-adenosyl-L-methionine = N(2)-methylguanosine(2445) in 23S rRNA + S-adenosyl-L-homocysteine + H(+)</text>
        <dbReference type="Rhea" id="RHEA:42740"/>
        <dbReference type="Rhea" id="RHEA-COMP:10215"/>
        <dbReference type="Rhea" id="RHEA-COMP:10216"/>
        <dbReference type="ChEBI" id="CHEBI:15378"/>
        <dbReference type="ChEBI" id="CHEBI:57856"/>
        <dbReference type="ChEBI" id="CHEBI:59789"/>
        <dbReference type="ChEBI" id="CHEBI:74269"/>
        <dbReference type="ChEBI" id="CHEBI:74481"/>
        <dbReference type="EC" id="2.1.1.173"/>
    </reaction>
</comment>
<dbReference type="InterPro" id="IPR019614">
    <property type="entry name" value="SAM-dep_methyl-trfase"/>
</dbReference>
<keyword evidence="3 4" id="KW-0949">S-adenosyl-L-methionine</keyword>
<dbReference type="CDD" id="cd11715">
    <property type="entry name" value="THUMP_AdoMetMT"/>
    <property type="match status" value="1"/>
</dbReference>
<evidence type="ECO:0000256" key="5">
    <source>
        <dbReference type="PROSITE-ProRule" id="PRU00529"/>
    </source>
</evidence>
<feature type="compositionally biased region" description="Basic residues" evidence="6">
    <location>
        <begin position="789"/>
        <end position="807"/>
    </location>
</feature>
<dbReference type="Pfam" id="PF10672">
    <property type="entry name" value="Methyltrans_SAM"/>
    <property type="match status" value="1"/>
</dbReference>
<dbReference type="InterPro" id="IPR004114">
    <property type="entry name" value="THUMP_dom"/>
</dbReference>
<dbReference type="Pfam" id="PF22020">
    <property type="entry name" value="RlmL_1st"/>
    <property type="match status" value="1"/>
</dbReference>
<evidence type="ECO:0000256" key="1">
    <source>
        <dbReference type="ARBA" id="ARBA00022603"/>
    </source>
</evidence>
<evidence type="ECO:0000313" key="8">
    <source>
        <dbReference type="EMBL" id="HIU24526.1"/>
    </source>
</evidence>
<organism evidence="8 9">
    <name type="scientific">Candidatus Coprovicinus avistercoris</name>
    <dbReference type="NCBI Taxonomy" id="2840754"/>
    <lineage>
        <taxon>Bacteria</taxon>
        <taxon>Bacillati</taxon>
        <taxon>Actinomycetota</taxon>
        <taxon>Coriobacteriia</taxon>
        <taxon>Coriobacteriales</taxon>
        <taxon>Coriobacteriaceae</taxon>
        <taxon>Coriobacteriaceae incertae sedis</taxon>
        <taxon>Candidatus Coprovicinus</taxon>
    </lineage>
</organism>
<dbReference type="Proteomes" id="UP000824078">
    <property type="component" value="Unassembled WGS sequence"/>
</dbReference>
<dbReference type="GO" id="GO:0005737">
    <property type="term" value="C:cytoplasm"/>
    <property type="evidence" value="ECO:0007669"/>
    <property type="project" value="UniProtKB-SubCell"/>
</dbReference>
<dbReference type="PANTHER" id="PTHR47313:SF1">
    <property type="entry name" value="RIBOSOMAL RNA LARGE SUBUNIT METHYLTRANSFERASE K_L"/>
    <property type="match status" value="1"/>
</dbReference>